<feature type="binding site" evidence="7">
    <location>
        <position position="119"/>
    </location>
    <ligand>
        <name>Zn(2+)</name>
        <dbReference type="ChEBI" id="CHEBI:29105"/>
        <note>catalytic</note>
    </ligand>
</feature>
<dbReference type="PROSITE" id="PS01306">
    <property type="entry name" value="UPF0054"/>
    <property type="match status" value="1"/>
</dbReference>
<comment type="function">
    <text evidence="7">Single strand-specific metallo-endoribonuclease involved in late-stage 70S ribosome quality control and in maturation of the 3' terminus of the 16S rRNA.</text>
</comment>
<dbReference type="EMBL" id="MGJZ01000006">
    <property type="protein sequence ID" value="OGN17683.1"/>
    <property type="molecule type" value="Genomic_DNA"/>
</dbReference>
<keyword evidence="6 7" id="KW-0862">Zinc</keyword>
<keyword evidence="4 7" id="KW-0255">Endonuclease</keyword>
<dbReference type="InterPro" id="IPR020549">
    <property type="entry name" value="YbeY_CS"/>
</dbReference>
<dbReference type="GO" id="GO:0004222">
    <property type="term" value="F:metalloendopeptidase activity"/>
    <property type="evidence" value="ECO:0007669"/>
    <property type="project" value="InterPro"/>
</dbReference>
<dbReference type="EC" id="3.1.-.-" evidence="7"/>
<evidence type="ECO:0000313" key="8">
    <source>
        <dbReference type="EMBL" id="OGN17683.1"/>
    </source>
</evidence>
<sequence>MLELVFENHTSDKEFSEGFFKNIFERALTHLKLTEKNVELGLQLIEAEKSQELNNTHRGKDKPTDALSFPLEEKALEKHGILPLGDIFICLEVARRQADEQGIPTSQEMARLAVHGLLHLLGYDHETSESDAAEMFDLEDEIIKSANIKVQK</sequence>
<organism evidence="8 9">
    <name type="scientific">Candidatus Yanofskybacteria bacterium RIFCSPHIGHO2_02_FULL_50_12</name>
    <dbReference type="NCBI Taxonomy" id="1802685"/>
    <lineage>
        <taxon>Bacteria</taxon>
        <taxon>Candidatus Yanofskyibacteriota</taxon>
    </lineage>
</organism>
<evidence type="ECO:0000256" key="3">
    <source>
        <dbReference type="ARBA" id="ARBA00022723"/>
    </source>
</evidence>
<dbReference type="PANTHER" id="PTHR46986">
    <property type="entry name" value="ENDORIBONUCLEASE YBEY, CHLOROPLASTIC"/>
    <property type="match status" value="1"/>
</dbReference>
<dbReference type="GO" id="GO:0004521">
    <property type="term" value="F:RNA endonuclease activity"/>
    <property type="evidence" value="ECO:0007669"/>
    <property type="project" value="UniProtKB-UniRule"/>
</dbReference>
<dbReference type="InterPro" id="IPR002036">
    <property type="entry name" value="YbeY"/>
</dbReference>
<proteinExistence type="inferred from homology"/>
<feature type="binding site" evidence="7">
    <location>
        <position position="115"/>
    </location>
    <ligand>
        <name>Zn(2+)</name>
        <dbReference type="ChEBI" id="CHEBI:29105"/>
        <note>catalytic</note>
    </ligand>
</feature>
<dbReference type="GO" id="GO:0008270">
    <property type="term" value="F:zinc ion binding"/>
    <property type="evidence" value="ECO:0007669"/>
    <property type="project" value="UniProtKB-UniRule"/>
</dbReference>
<dbReference type="GO" id="GO:0005737">
    <property type="term" value="C:cytoplasm"/>
    <property type="evidence" value="ECO:0007669"/>
    <property type="project" value="UniProtKB-SubCell"/>
</dbReference>
<dbReference type="STRING" id="1802685.A3C88_01515"/>
<dbReference type="InterPro" id="IPR023091">
    <property type="entry name" value="MetalPrtase_cat_dom_sf_prd"/>
</dbReference>
<evidence type="ECO:0000256" key="4">
    <source>
        <dbReference type="ARBA" id="ARBA00022759"/>
    </source>
</evidence>
<keyword evidence="7" id="KW-0963">Cytoplasm</keyword>
<dbReference type="AlphaFoldDB" id="A0A1F8FWY8"/>
<dbReference type="HAMAP" id="MF_00009">
    <property type="entry name" value="Endoribonucl_YbeY"/>
    <property type="match status" value="1"/>
</dbReference>
<gene>
    <name evidence="7" type="primary">ybeY</name>
    <name evidence="8" type="ORF">A3C88_01515</name>
</gene>
<evidence type="ECO:0000256" key="6">
    <source>
        <dbReference type="ARBA" id="ARBA00022833"/>
    </source>
</evidence>
<keyword evidence="5 7" id="KW-0378">Hydrolase</keyword>
<comment type="similarity">
    <text evidence="1 7">Belongs to the endoribonuclease YbeY family.</text>
</comment>
<evidence type="ECO:0000256" key="2">
    <source>
        <dbReference type="ARBA" id="ARBA00022722"/>
    </source>
</evidence>
<dbReference type="Proteomes" id="UP000178117">
    <property type="component" value="Unassembled WGS sequence"/>
</dbReference>
<dbReference type="Gene3D" id="3.40.390.30">
    <property type="entry name" value="Metalloproteases ('zincins'), catalytic domain"/>
    <property type="match status" value="1"/>
</dbReference>
<evidence type="ECO:0000313" key="9">
    <source>
        <dbReference type="Proteomes" id="UP000178117"/>
    </source>
</evidence>
<protein>
    <recommendedName>
        <fullName evidence="7">Endoribonuclease YbeY</fullName>
        <ecNumber evidence="7">3.1.-.-</ecNumber>
    </recommendedName>
</protein>
<dbReference type="Pfam" id="PF02130">
    <property type="entry name" value="YbeY"/>
    <property type="match status" value="1"/>
</dbReference>
<feature type="binding site" evidence="7">
    <location>
        <position position="125"/>
    </location>
    <ligand>
        <name>Zn(2+)</name>
        <dbReference type="ChEBI" id="CHEBI:29105"/>
        <note>catalytic</note>
    </ligand>
</feature>
<accession>A0A1F8FWY8</accession>
<evidence type="ECO:0000256" key="7">
    <source>
        <dbReference type="HAMAP-Rule" id="MF_00009"/>
    </source>
</evidence>
<name>A0A1F8FWY8_9BACT</name>
<dbReference type="SUPFAM" id="SSF55486">
    <property type="entry name" value="Metalloproteases ('zincins'), catalytic domain"/>
    <property type="match status" value="1"/>
</dbReference>
<keyword evidence="3 7" id="KW-0479">Metal-binding</keyword>
<keyword evidence="7" id="KW-0698">rRNA processing</keyword>
<comment type="cofactor">
    <cofactor evidence="7">
        <name>Zn(2+)</name>
        <dbReference type="ChEBI" id="CHEBI:29105"/>
    </cofactor>
    <text evidence="7">Binds 1 zinc ion.</text>
</comment>
<dbReference type="NCBIfam" id="TIGR00043">
    <property type="entry name" value="rRNA maturation RNase YbeY"/>
    <property type="match status" value="1"/>
</dbReference>
<dbReference type="PANTHER" id="PTHR46986:SF1">
    <property type="entry name" value="ENDORIBONUCLEASE YBEY, CHLOROPLASTIC"/>
    <property type="match status" value="1"/>
</dbReference>
<keyword evidence="2 7" id="KW-0540">Nuclease</keyword>
<comment type="caution">
    <text evidence="8">The sequence shown here is derived from an EMBL/GenBank/DDBJ whole genome shotgun (WGS) entry which is preliminary data.</text>
</comment>
<keyword evidence="7" id="KW-0690">Ribosome biogenesis</keyword>
<dbReference type="GO" id="GO:0006364">
    <property type="term" value="P:rRNA processing"/>
    <property type="evidence" value="ECO:0007669"/>
    <property type="project" value="UniProtKB-UniRule"/>
</dbReference>
<evidence type="ECO:0000256" key="5">
    <source>
        <dbReference type="ARBA" id="ARBA00022801"/>
    </source>
</evidence>
<reference evidence="8 9" key="1">
    <citation type="journal article" date="2016" name="Nat. Commun.">
        <title>Thousands of microbial genomes shed light on interconnected biogeochemical processes in an aquifer system.</title>
        <authorList>
            <person name="Anantharaman K."/>
            <person name="Brown C.T."/>
            <person name="Hug L.A."/>
            <person name="Sharon I."/>
            <person name="Castelle C.J."/>
            <person name="Probst A.J."/>
            <person name="Thomas B.C."/>
            <person name="Singh A."/>
            <person name="Wilkins M.J."/>
            <person name="Karaoz U."/>
            <person name="Brodie E.L."/>
            <person name="Williams K.H."/>
            <person name="Hubbard S.S."/>
            <person name="Banfield J.F."/>
        </authorList>
    </citation>
    <scope>NUCLEOTIDE SEQUENCE [LARGE SCALE GENOMIC DNA]</scope>
</reference>
<evidence type="ECO:0000256" key="1">
    <source>
        <dbReference type="ARBA" id="ARBA00010875"/>
    </source>
</evidence>
<comment type="subcellular location">
    <subcellularLocation>
        <location evidence="7">Cytoplasm</location>
    </subcellularLocation>
</comment>